<reference evidence="2 3" key="2">
    <citation type="submission" date="2018-11" db="EMBL/GenBank/DDBJ databases">
        <authorList>
            <consortium name="Pathogen Informatics"/>
        </authorList>
    </citation>
    <scope>NUCLEOTIDE SEQUENCE [LARGE SCALE GENOMIC DNA]</scope>
</reference>
<dbReference type="WBParaSite" id="GPUH_0000330401-mRNA-1">
    <property type="protein sequence ID" value="GPUH_0000330401-mRNA-1"/>
    <property type="gene ID" value="GPUH_0000330401"/>
</dbReference>
<feature type="compositionally biased region" description="Acidic residues" evidence="1">
    <location>
        <begin position="13"/>
        <end position="25"/>
    </location>
</feature>
<name>A0A183D3K8_9BILA</name>
<dbReference type="AlphaFoldDB" id="A0A183D3K8"/>
<organism evidence="4">
    <name type="scientific">Gongylonema pulchrum</name>
    <dbReference type="NCBI Taxonomy" id="637853"/>
    <lineage>
        <taxon>Eukaryota</taxon>
        <taxon>Metazoa</taxon>
        <taxon>Ecdysozoa</taxon>
        <taxon>Nematoda</taxon>
        <taxon>Chromadorea</taxon>
        <taxon>Rhabditida</taxon>
        <taxon>Spirurina</taxon>
        <taxon>Spiruromorpha</taxon>
        <taxon>Spiruroidea</taxon>
        <taxon>Gongylonematidae</taxon>
        <taxon>Gongylonema</taxon>
    </lineage>
</organism>
<evidence type="ECO:0000256" key="1">
    <source>
        <dbReference type="SAM" id="MobiDB-lite"/>
    </source>
</evidence>
<accession>A0A183D3K8</accession>
<sequence>MEELKRRRSGVDSSDDSSDDGDDEGEGKRKNIKRKKKESNDGKTHAGDILIFTPEFIAFNKAQESKLKKLRRMVKEKQEEANYWKEFNGKLSHRLDLLRKEHEQHWVIKTKKRWAKLLIGALAYVAIDDEYPTVANIDNYMEKLKRLVTEKPDDKNLIAIRMALSEVNFN</sequence>
<reference evidence="4" key="1">
    <citation type="submission" date="2016-06" db="UniProtKB">
        <authorList>
            <consortium name="WormBaseParasite"/>
        </authorList>
    </citation>
    <scope>IDENTIFICATION</scope>
</reference>
<keyword evidence="3" id="KW-1185">Reference proteome</keyword>
<feature type="region of interest" description="Disordered" evidence="1">
    <location>
        <begin position="1"/>
        <end position="44"/>
    </location>
</feature>
<evidence type="ECO:0000313" key="4">
    <source>
        <dbReference type="WBParaSite" id="GPUH_0000330401-mRNA-1"/>
    </source>
</evidence>
<dbReference type="Proteomes" id="UP000271098">
    <property type="component" value="Unassembled WGS sequence"/>
</dbReference>
<protein>
    <submittedName>
        <fullName evidence="4">Protein SDA1</fullName>
    </submittedName>
</protein>
<evidence type="ECO:0000313" key="3">
    <source>
        <dbReference type="Proteomes" id="UP000271098"/>
    </source>
</evidence>
<evidence type="ECO:0000313" key="2">
    <source>
        <dbReference type="EMBL" id="VDK38936.1"/>
    </source>
</evidence>
<proteinExistence type="predicted"/>
<dbReference type="EMBL" id="UYRT01005556">
    <property type="protein sequence ID" value="VDK38936.1"/>
    <property type="molecule type" value="Genomic_DNA"/>
</dbReference>
<gene>
    <name evidence="2" type="ORF">GPUH_LOCUS3299</name>
</gene>
<dbReference type="OrthoDB" id="3213154at2759"/>